<dbReference type="PANTHER" id="PTHR15044:SF0">
    <property type="entry name" value="PRO-FMRFAMIDE-RELATED NEUROPEPTIDE FF"/>
    <property type="match status" value="1"/>
</dbReference>
<dbReference type="Proteomes" id="UP000694857">
    <property type="component" value="Chromosome 10"/>
</dbReference>
<feature type="region of interest" description="Disordered" evidence="1">
    <location>
        <begin position="49"/>
        <end position="82"/>
    </location>
</feature>
<accession>A0A8B8YG27</accession>
<name>A0A8B8YG27_BALMU</name>
<dbReference type="RefSeq" id="XP_036721347.1">
    <property type="nucleotide sequence ID" value="XM_036865452.1"/>
</dbReference>
<dbReference type="CTD" id="8620"/>
<dbReference type="OrthoDB" id="8878267at2759"/>
<dbReference type="GeneID" id="118901810"/>
<dbReference type="GO" id="GO:0043679">
    <property type="term" value="C:axon terminus"/>
    <property type="evidence" value="ECO:0007669"/>
    <property type="project" value="TreeGrafter"/>
</dbReference>
<dbReference type="GO" id="GO:0001664">
    <property type="term" value="F:G protein-coupled receptor binding"/>
    <property type="evidence" value="ECO:0007669"/>
    <property type="project" value="TreeGrafter"/>
</dbReference>
<dbReference type="Pfam" id="PF15085">
    <property type="entry name" value="NPFF"/>
    <property type="match status" value="1"/>
</dbReference>
<gene>
    <name evidence="3" type="primary">NPFF</name>
</gene>
<proteinExistence type="predicted"/>
<evidence type="ECO:0000256" key="1">
    <source>
        <dbReference type="SAM" id="MobiDB-lite"/>
    </source>
</evidence>
<dbReference type="PRINTS" id="PR01682">
    <property type="entry name" value="FMRFAMIDEPEP"/>
</dbReference>
<feature type="region of interest" description="Disordered" evidence="1">
    <location>
        <begin position="1"/>
        <end position="27"/>
    </location>
</feature>
<evidence type="ECO:0000313" key="3">
    <source>
        <dbReference type="RefSeq" id="XP_036721347.1"/>
    </source>
</evidence>
<dbReference type="GO" id="GO:0005184">
    <property type="term" value="F:neuropeptide hormone activity"/>
    <property type="evidence" value="ECO:0007669"/>
    <property type="project" value="InterPro"/>
</dbReference>
<keyword evidence="2" id="KW-1185">Reference proteome</keyword>
<sequence length="138" mass="15244">MGRKLCVIPPQAAVGGEEQGDSRYKRQVWPKEGRWPHGLQTLLLRPVTDWGRAEGAGGRDEGDQSVTEEDSGARPPQDAQTPGALLRSLLQAIQRPSRSPAFLIQPQRFGRNTRGSWSNEGLSSPFWSLAAPQRFGRK</sequence>
<dbReference type="GO" id="GO:0098794">
    <property type="term" value="C:postsynapse"/>
    <property type="evidence" value="ECO:0007669"/>
    <property type="project" value="GOC"/>
</dbReference>
<evidence type="ECO:0000313" key="2">
    <source>
        <dbReference type="Proteomes" id="UP000694857"/>
    </source>
</evidence>
<keyword evidence="3" id="KW-0527">Neuropeptide</keyword>
<dbReference type="AlphaFoldDB" id="A0A8B8YG27"/>
<dbReference type="PANTHER" id="PTHR15044">
    <property type="entry name" value="NEUROPEPTIDE FF"/>
    <property type="match status" value="1"/>
</dbReference>
<dbReference type="GO" id="GO:0060079">
    <property type="term" value="P:excitatory postsynaptic potential"/>
    <property type="evidence" value="ECO:0007669"/>
    <property type="project" value="TreeGrafter"/>
</dbReference>
<reference evidence="3" key="1">
    <citation type="submission" date="2025-08" db="UniProtKB">
        <authorList>
            <consortium name="RefSeq"/>
        </authorList>
    </citation>
    <scope>IDENTIFICATION</scope>
    <source>
        <tissue evidence="3">Epidermis and Blubber</tissue>
    </source>
</reference>
<protein>
    <submittedName>
        <fullName evidence="3">Pro-FMRFamide-related neuropeptide FF</fullName>
    </submittedName>
</protein>
<organism evidence="2 3">
    <name type="scientific">Balaenoptera musculus</name>
    <name type="common">Blue whale</name>
    <dbReference type="NCBI Taxonomy" id="9771"/>
    <lineage>
        <taxon>Eukaryota</taxon>
        <taxon>Metazoa</taxon>
        <taxon>Chordata</taxon>
        <taxon>Craniata</taxon>
        <taxon>Vertebrata</taxon>
        <taxon>Euteleostomi</taxon>
        <taxon>Mammalia</taxon>
        <taxon>Eutheria</taxon>
        <taxon>Laurasiatheria</taxon>
        <taxon>Artiodactyla</taxon>
        <taxon>Whippomorpha</taxon>
        <taxon>Cetacea</taxon>
        <taxon>Mysticeti</taxon>
        <taxon>Balaenopteridae</taxon>
        <taxon>Balaenoptera</taxon>
    </lineage>
</organism>
<dbReference type="GO" id="GO:0043204">
    <property type="term" value="C:perikaryon"/>
    <property type="evidence" value="ECO:0007669"/>
    <property type="project" value="TreeGrafter"/>
</dbReference>
<dbReference type="GO" id="GO:0005615">
    <property type="term" value="C:extracellular space"/>
    <property type="evidence" value="ECO:0007669"/>
    <property type="project" value="TreeGrafter"/>
</dbReference>
<dbReference type="GO" id="GO:0030425">
    <property type="term" value="C:dendrite"/>
    <property type="evidence" value="ECO:0007669"/>
    <property type="project" value="TreeGrafter"/>
</dbReference>
<dbReference type="GO" id="GO:0007218">
    <property type="term" value="P:neuropeptide signaling pathway"/>
    <property type="evidence" value="ECO:0007669"/>
    <property type="project" value="UniProtKB-KW"/>
</dbReference>
<dbReference type="InterPro" id="IPR008065">
    <property type="entry name" value="NPFF"/>
</dbReference>
<dbReference type="KEGG" id="bmus:118901810"/>